<dbReference type="Proteomes" id="UP000553776">
    <property type="component" value="Unassembled WGS sequence"/>
</dbReference>
<dbReference type="CDD" id="cd08187">
    <property type="entry name" value="BDH"/>
    <property type="match status" value="1"/>
</dbReference>
<proteinExistence type="predicted"/>
<keyword evidence="1" id="KW-0560">Oxidoreductase</keyword>
<dbReference type="GO" id="GO:0005829">
    <property type="term" value="C:cytosol"/>
    <property type="evidence" value="ECO:0007669"/>
    <property type="project" value="TreeGrafter"/>
</dbReference>
<sequence>MNNFEFLNPTKIIFGEGTVEQVGKEAAAFGDKALLVYGGGSIKKTGLYDKVTRQLADNGIEVFELGGIEPNPRLATVRKGIDICRANGIGFILAVGGGSVIDAAKGIAAGVPYEGDVWDFYVRKATCKAALPLGSVLTLSATGSEMNGGSVVTNWEENLKLAHLSIHTYPKFSILDPTLTYTVPADQTAYGSVDMMTHVFEQYFSHTADTPLQERLCESILKTVIENAPKAIANPEDYAARANLMLCGTYALNGGMISVGVANDWASHGIEHELSAIYDIPHGAGLSIVYPNWMKYVYKERIERFVQFAVRVWDVDPAGKSDEEIALEGIQATRDFFTRIGAPATLAEVGIGDDRLAEMAAKAVQFGPLGHFKRLNQEDVERIYRLSL</sequence>
<dbReference type="PANTHER" id="PTHR43633">
    <property type="entry name" value="ALCOHOL DEHYDROGENASE YQHD"/>
    <property type="match status" value="1"/>
</dbReference>
<dbReference type="GO" id="GO:0046872">
    <property type="term" value="F:metal ion binding"/>
    <property type="evidence" value="ECO:0007669"/>
    <property type="project" value="InterPro"/>
</dbReference>
<comment type="caution">
    <text evidence="4">The sequence shown here is derived from an EMBL/GenBank/DDBJ whole genome shotgun (WGS) entry which is preliminary data.</text>
</comment>
<reference evidence="4 5" key="1">
    <citation type="submission" date="2020-08" db="EMBL/GenBank/DDBJ databases">
        <title>Cohnella phylogeny.</title>
        <authorList>
            <person name="Dunlap C."/>
        </authorList>
    </citation>
    <scope>NUCLEOTIDE SEQUENCE [LARGE SCALE GENOMIC DNA]</scope>
    <source>
        <strain evidence="4 5">DSM 25239</strain>
    </source>
</reference>
<dbReference type="AlphaFoldDB" id="A0A841U5R3"/>
<feature type="domain" description="Fe-containing alcohol dehydrogenase-like C-terminal" evidence="3">
    <location>
        <begin position="188"/>
        <end position="385"/>
    </location>
</feature>
<evidence type="ECO:0000313" key="5">
    <source>
        <dbReference type="Proteomes" id="UP000553776"/>
    </source>
</evidence>
<dbReference type="SUPFAM" id="SSF56796">
    <property type="entry name" value="Dehydroquinate synthase-like"/>
    <property type="match status" value="1"/>
</dbReference>
<dbReference type="Pfam" id="PF00465">
    <property type="entry name" value="Fe-ADH"/>
    <property type="match status" value="1"/>
</dbReference>
<dbReference type="GO" id="GO:1990002">
    <property type="term" value="F:methylglyoxal reductase (NADPH) (acetol producing) activity"/>
    <property type="evidence" value="ECO:0007669"/>
    <property type="project" value="TreeGrafter"/>
</dbReference>
<dbReference type="Gene3D" id="1.20.1090.10">
    <property type="entry name" value="Dehydroquinate synthase-like - alpha domain"/>
    <property type="match status" value="1"/>
</dbReference>
<dbReference type="GO" id="GO:1990362">
    <property type="term" value="F:butanol dehydrogenase (NAD+) activity"/>
    <property type="evidence" value="ECO:0007669"/>
    <property type="project" value="InterPro"/>
</dbReference>
<dbReference type="InterPro" id="IPR044731">
    <property type="entry name" value="BDH-like"/>
</dbReference>
<gene>
    <name evidence="4" type="ORF">H7B90_27460</name>
</gene>
<dbReference type="InterPro" id="IPR018211">
    <property type="entry name" value="ADH_Fe_CS"/>
</dbReference>
<protein>
    <submittedName>
        <fullName evidence="4">Iron-containing alcohol dehydrogenase</fullName>
    </submittedName>
</protein>
<dbReference type="PANTHER" id="PTHR43633:SF1">
    <property type="entry name" value="ALCOHOL DEHYDROGENASE YQHD"/>
    <property type="match status" value="1"/>
</dbReference>
<dbReference type="PROSITE" id="PS00060">
    <property type="entry name" value="ADH_IRON_2"/>
    <property type="match status" value="1"/>
</dbReference>
<organism evidence="4 5">
    <name type="scientific">Cohnella xylanilytica</name>
    <dbReference type="NCBI Taxonomy" id="557555"/>
    <lineage>
        <taxon>Bacteria</taxon>
        <taxon>Bacillati</taxon>
        <taxon>Bacillota</taxon>
        <taxon>Bacilli</taxon>
        <taxon>Bacillales</taxon>
        <taxon>Paenibacillaceae</taxon>
        <taxon>Cohnella</taxon>
    </lineage>
</organism>
<dbReference type="GO" id="GO:0008106">
    <property type="term" value="F:alcohol dehydrogenase (NADP+) activity"/>
    <property type="evidence" value="ECO:0007669"/>
    <property type="project" value="TreeGrafter"/>
</dbReference>
<dbReference type="Pfam" id="PF25137">
    <property type="entry name" value="ADH_Fe_C"/>
    <property type="match status" value="1"/>
</dbReference>
<accession>A0A841U5R3</accession>
<name>A0A841U5R3_9BACL</name>
<dbReference type="Gene3D" id="3.40.50.1970">
    <property type="match status" value="1"/>
</dbReference>
<evidence type="ECO:0000259" key="3">
    <source>
        <dbReference type="Pfam" id="PF25137"/>
    </source>
</evidence>
<dbReference type="RefSeq" id="WP_185139100.1">
    <property type="nucleotide sequence ID" value="NZ_JACJVR010000112.1"/>
</dbReference>
<dbReference type="EMBL" id="JACJVR010000112">
    <property type="protein sequence ID" value="MBB6695139.1"/>
    <property type="molecule type" value="Genomic_DNA"/>
</dbReference>
<keyword evidence="5" id="KW-1185">Reference proteome</keyword>
<evidence type="ECO:0000256" key="1">
    <source>
        <dbReference type="ARBA" id="ARBA00023002"/>
    </source>
</evidence>
<dbReference type="FunFam" id="3.40.50.1970:FF:000003">
    <property type="entry name" value="Alcohol dehydrogenase, iron-containing"/>
    <property type="match status" value="1"/>
</dbReference>
<evidence type="ECO:0000259" key="2">
    <source>
        <dbReference type="Pfam" id="PF00465"/>
    </source>
</evidence>
<dbReference type="PROSITE" id="PS00913">
    <property type="entry name" value="ADH_IRON_1"/>
    <property type="match status" value="1"/>
</dbReference>
<dbReference type="InterPro" id="IPR056798">
    <property type="entry name" value="ADH_Fe_C"/>
</dbReference>
<dbReference type="InterPro" id="IPR001670">
    <property type="entry name" value="ADH_Fe/GldA"/>
</dbReference>
<feature type="domain" description="Alcohol dehydrogenase iron-type/glycerol dehydrogenase GldA" evidence="2">
    <location>
        <begin position="9"/>
        <end position="177"/>
    </location>
</feature>
<evidence type="ECO:0000313" key="4">
    <source>
        <dbReference type="EMBL" id="MBB6695139.1"/>
    </source>
</evidence>